<dbReference type="PROSITE" id="PS50011">
    <property type="entry name" value="PROTEIN_KINASE_DOM"/>
    <property type="match status" value="1"/>
</dbReference>
<dbReference type="GO" id="GO:0005737">
    <property type="term" value="C:cytoplasm"/>
    <property type="evidence" value="ECO:0007669"/>
    <property type="project" value="TreeGrafter"/>
</dbReference>
<keyword evidence="4 5" id="KW-0067">ATP-binding</keyword>
<protein>
    <recommendedName>
        <fullName evidence="6">Protein kinase domain-containing protein</fullName>
    </recommendedName>
</protein>
<dbReference type="InterPro" id="IPR011009">
    <property type="entry name" value="Kinase-like_dom_sf"/>
</dbReference>
<evidence type="ECO:0000313" key="8">
    <source>
        <dbReference type="Proteomes" id="UP000728032"/>
    </source>
</evidence>
<evidence type="ECO:0000259" key="6">
    <source>
        <dbReference type="PROSITE" id="PS50011"/>
    </source>
</evidence>
<proteinExistence type="predicted"/>
<dbReference type="Gene3D" id="1.10.510.10">
    <property type="entry name" value="Transferase(Phosphotransferase) domain 1"/>
    <property type="match status" value="1"/>
</dbReference>
<dbReference type="EMBL" id="OC918959">
    <property type="protein sequence ID" value="CAD7650439.1"/>
    <property type="molecule type" value="Genomic_DNA"/>
</dbReference>
<dbReference type="GO" id="GO:0005524">
    <property type="term" value="F:ATP binding"/>
    <property type="evidence" value="ECO:0007669"/>
    <property type="project" value="UniProtKB-UniRule"/>
</dbReference>
<dbReference type="EMBL" id="CAJPVJ010004134">
    <property type="protein sequence ID" value="CAG2168320.1"/>
    <property type="molecule type" value="Genomic_DNA"/>
</dbReference>
<evidence type="ECO:0000256" key="3">
    <source>
        <dbReference type="ARBA" id="ARBA00022777"/>
    </source>
</evidence>
<keyword evidence="1" id="KW-0808">Transferase</keyword>
<dbReference type="InterPro" id="IPR000719">
    <property type="entry name" value="Prot_kinase_dom"/>
</dbReference>
<dbReference type="Proteomes" id="UP000728032">
    <property type="component" value="Unassembled WGS sequence"/>
</dbReference>
<keyword evidence="3" id="KW-0418">Kinase</keyword>
<dbReference type="Pfam" id="PF00069">
    <property type="entry name" value="Pkinase"/>
    <property type="match status" value="1"/>
</dbReference>
<dbReference type="GO" id="GO:0004672">
    <property type="term" value="F:protein kinase activity"/>
    <property type="evidence" value="ECO:0007669"/>
    <property type="project" value="InterPro"/>
</dbReference>
<dbReference type="InterPro" id="IPR050339">
    <property type="entry name" value="CC_SR_Kinase"/>
</dbReference>
<dbReference type="Gene3D" id="3.30.200.20">
    <property type="entry name" value="Phosphorylase Kinase, domain 1"/>
    <property type="match status" value="1"/>
</dbReference>
<dbReference type="GO" id="GO:0005634">
    <property type="term" value="C:nucleus"/>
    <property type="evidence" value="ECO:0007669"/>
    <property type="project" value="TreeGrafter"/>
</dbReference>
<dbReference type="InterPro" id="IPR017441">
    <property type="entry name" value="Protein_kinase_ATP_BS"/>
</dbReference>
<dbReference type="OrthoDB" id="2156623at2759"/>
<organism evidence="7">
    <name type="scientific">Oppiella nova</name>
    <dbReference type="NCBI Taxonomy" id="334625"/>
    <lineage>
        <taxon>Eukaryota</taxon>
        <taxon>Metazoa</taxon>
        <taxon>Ecdysozoa</taxon>
        <taxon>Arthropoda</taxon>
        <taxon>Chelicerata</taxon>
        <taxon>Arachnida</taxon>
        <taxon>Acari</taxon>
        <taxon>Acariformes</taxon>
        <taxon>Sarcoptiformes</taxon>
        <taxon>Oribatida</taxon>
        <taxon>Brachypylina</taxon>
        <taxon>Oppioidea</taxon>
        <taxon>Oppiidae</taxon>
        <taxon>Oppiella</taxon>
    </lineage>
</organism>
<dbReference type="CDD" id="cd00180">
    <property type="entry name" value="PKc"/>
    <property type="match status" value="1"/>
</dbReference>
<feature type="binding site" evidence="5">
    <location>
        <position position="30"/>
    </location>
    <ligand>
        <name>ATP</name>
        <dbReference type="ChEBI" id="CHEBI:30616"/>
    </ligand>
</feature>
<reference evidence="7" key="1">
    <citation type="submission" date="2020-11" db="EMBL/GenBank/DDBJ databases">
        <authorList>
            <person name="Tran Van P."/>
        </authorList>
    </citation>
    <scope>NUCLEOTIDE SEQUENCE</scope>
</reference>
<evidence type="ECO:0000256" key="4">
    <source>
        <dbReference type="ARBA" id="ARBA00022840"/>
    </source>
</evidence>
<evidence type="ECO:0000256" key="5">
    <source>
        <dbReference type="PROSITE-ProRule" id="PRU10141"/>
    </source>
</evidence>
<dbReference type="SUPFAM" id="SSF56112">
    <property type="entry name" value="Protein kinase-like (PK-like)"/>
    <property type="match status" value="1"/>
</dbReference>
<name>A0A7R9QLM1_9ACAR</name>
<dbReference type="PROSITE" id="PS00107">
    <property type="entry name" value="PROTEIN_KINASE_ATP"/>
    <property type="match status" value="1"/>
</dbReference>
<dbReference type="AlphaFoldDB" id="A0A7R9QLM1"/>
<feature type="non-terminal residue" evidence="7">
    <location>
        <position position="246"/>
    </location>
</feature>
<evidence type="ECO:0000256" key="2">
    <source>
        <dbReference type="ARBA" id="ARBA00022741"/>
    </source>
</evidence>
<keyword evidence="8" id="KW-1185">Reference proteome</keyword>
<accession>A0A7R9QLM1</accession>
<sequence length="246" mass="28817">MNELEFIGKGLYGYVCKVRDKSTNDIYAIKMIDLTGLDYDETQQLLNELGKFKQITSGYIVGVYDLWLESKIIYIRLEYFPQNLRGYINQKRQVCGRLPGHVMDVSEYYISCLIFKDILECVQYFHELNPQIIHKNLKPENFLVNKSYIKISDIYINNDDNSKIYMSPELLSECSNLTFQTDIYSLGVIAQEIFDCKFETSPTLQFDKSISINIRELSEIILLMLSPIYDVRPSCRDILDKQNVWE</sequence>
<evidence type="ECO:0000313" key="7">
    <source>
        <dbReference type="EMBL" id="CAD7650439.1"/>
    </source>
</evidence>
<feature type="domain" description="Protein kinase" evidence="6">
    <location>
        <begin position="1"/>
        <end position="246"/>
    </location>
</feature>
<keyword evidence="2 5" id="KW-0547">Nucleotide-binding</keyword>
<dbReference type="PANTHER" id="PTHR11042">
    <property type="entry name" value="EUKARYOTIC TRANSLATION INITIATION FACTOR 2-ALPHA KINASE EIF2-ALPHA KINASE -RELATED"/>
    <property type="match status" value="1"/>
</dbReference>
<evidence type="ECO:0000256" key="1">
    <source>
        <dbReference type="ARBA" id="ARBA00022679"/>
    </source>
</evidence>
<gene>
    <name evidence="7" type="ORF">ONB1V03_LOCUS7810</name>
</gene>